<dbReference type="KEGG" id="cfc:CFLV_03465"/>
<evidence type="ECO:0000313" key="3">
    <source>
        <dbReference type="EMBL" id="APT86339.1"/>
    </source>
</evidence>
<reference evidence="3 4" key="1">
    <citation type="submission" date="2014-08" db="EMBL/GenBank/DDBJ databases">
        <title>Complete genome sequence of Corynebacterium flavescens OJ8(T)(=DSM 20296(T)), isolated from cheese.</title>
        <authorList>
            <person name="Ruckert C."/>
            <person name="Albersmeier A."/>
            <person name="Winkler A."/>
            <person name="Kalinowski J."/>
        </authorList>
    </citation>
    <scope>NUCLEOTIDE SEQUENCE [LARGE SCALE GENOMIC DNA]</scope>
    <source>
        <strain evidence="3 4">OJ8</strain>
    </source>
</reference>
<dbReference type="InterPro" id="IPR000836">
    <property type="entry name" value="PRTase_dom"/>
</dbReference>
<dbReference type="InterPro" id="IPR029057">
    <property type="entry name" value="PRTase-like"/>
</dbReference>
<name>A0A1L7CKL2_CORFL</name>
<dbReference type="InterPro" id="IPR051910">
    <property type="entry name" value="ComF/GntX_DNA_util-trans"/>
</dbReference>
<evidence type="ECO:0000259" key="2">
    <source>
        <dbReference type="Pfam" id="PF00156"/>
    </source>
</evidence>
<sequence>MQGLSARTWAFGELLVPRQCAGCFGPGEVLCVQCRRHLRQVPYPVDRPRPLGAPVWALGAYSEVRRNLIVAMKEHDNRAVRAHAGAVLAAAISFLQARGDIPAGLGLDLVPAPTRVRSARKRGGDPVAALCHHAAVRLPGVEVAECLVLAGSAADQSTLTGEGRWANMHGAVRFSPSGSHGGGAHHPHDMRGHNVLLVDDVITTGATVAAAIAALRTSGALVCGVLVLADA</sequence>
<accession>A0A1L7CKL2</accession>
<gene>
    <name evidence="3" type="ORF">CFLV_03465</name>
</gene>
<dbReference type="EMBL" id="CP009246">
    <property type="protein sequence ID" value="APT86339.1"/>
    <property type="molecule type" value="Genomic_DNA"/>
</dbReference>
<dbReference type="Proteomes" id="UP000185479">
    <property type="component" value="Chromosome"/>
</dbReference>
<dbReference type="Pfam" id="PF00156">
    <property type="entry name" value="Pribosyltran"/>
    <property type="match status" value="1"/>
</dbReference>
<organism evidence="3 4">
    <name type="scientific">Corynebacterium flavescens</name>
    <dbReference type="NCBI Taxonomy" id="28028"/>
    <lineage>
        <taxon>Bacteria</taxon>
        <taxon>Bacillati</taxon>
        <taxon>Actinomycetota</taxon>
        <taxon>Actinomycetes</taxon>
        <taxon>Mycobacteriales</taxon>
        <taxon>Corynebacteriaceae</taxon>
        <taxon>Corynebacterium</taxon>
    </lineage>
</organism>
<comment type="similarity">
    <text evidence="1">Belongs to the ComF/GntX family.</text>
</comment>
<protein>
    <recommendedName>
        <fullName evidence="2">Phosphoribosyltransferase domain-containing protein</fullName>
    </recommendedName>
</protein>
<proteinExistence type="inferred from homology"/>
<dbReference type="OrthoDB" id="5244859at2"/>
<evidence type="ECO:0000256" key="1">
    <source>
        <dbReference type="ARBA" id="ARBA00008007"/>
    </source>
</evidence>
<dbReference type="SUPFAM" id="SSF53271">
    <property type="entry name" value="PRTase-like"/>
    <property type="match status" value="1"/>
</dbReference>
<dbReference type="PANTHER" id="PTHR47505">
    <property type="entry name" value="DNA UTILIZATION PROTEIN YHGH"/>
    <property type="match status" value="1"/>
</dbReference>
<evidence type="ECO:0000313" key="4">
    <source>
        <dbReference type="Proteomes" id="UP000185479"/>
    </source>
</evidence>
<feature type="domain" description="Phosphoribosyltransferase" evidence="2">
    <location>
        <begin position="185"/>
        <end position="230"/>
    </location>
</feature>
<dbReference type="Gene3D" id="3.40.50.2020">
    <property type="match status" value="1"/>
</dbReference>
<dbReference type="AlphaFoldDB" id="A0A1L7CKL2"/>
<keyword evidence="4" id="KW-1185">Reference proteome</keyword>
<dbReference type="PANTHER" id="PTHR47505:SF1">
    <property type="entry name" value="DNA UTILIZATION PROTEIN YHGH"/>
    <property type="match status" value="1"/>
</dbReference>
<dbReference type="STRING" id="28028.CFLV_03465"/>